<feature type="compositionally biased region" description="Polar residues" evidence="14">
    <location>
        <begin position="873"/>
        <end position="883"/>
    </location>
</feature>
<dbReference type="GO" id="GO:0000974">
    <property type="term" value="C:Prp19 complex"/>
    <property type="evidence" value="ECO:0007669"/>
    <property type="project" value="InterPro"/>
</dbReference>
<keyword evidence="12" id="KW-0131">Cell cycle</keyword>
<dbReference type="EMBL" id="CM002291">
    <property type="protein sequence ID" value="ESW23966.1"/>
    <property type="molecule type" value="Genomic_DNA"/>
</dbReference>
<feature type="domain" description="HTH myb-type" evidence="16">
    <location>
        <begin position="58"/>
        <end position="107"/>
    </location>
</feature>
<comment type="subcellular location">
    <subcellularLocation>
        <location evidence="1">Nucleus</location>
    </subcellularLocation>
</comment>
<dbReference type="GO" id="GO:0000398">
    <property type="term" value="P:mRNA splicing, via spliceosome"/>
    <property type="evidence" value="ECO:0007669"/>
    <property type="project" value="InterPro"/>
</dbReference>
<keyword evidence="18" id="KW-1185">Reference proteome</keyword>
<evidence type="ECO:0000256" key="8">
    <source>
        <dbReference type="ARBA" id="ARBA00023125"/>
    </source>
</evidence>
<feature type="region of interest" description="Disordered" evidence="14">
    <location>
        <begin position="476"/>
        <end position="510"/>
    </location>
</feature>
<evidence type="ECO:0000313" key="17">
    <source>
        <dbReference type="EMBL" id="ESW23966.1"/>
    </source>
</evidence>
<evidence type="ECO:0000256" key="12">
    <source>
        <dbReference type="ARBA" id="ARBA00023306"/>
    </source>
</evidence>
<feature type="compositionally biased region" description="Basic and acidic residues" evidence="14">
    <location>
        <begin position="113"/>
        <end position="126"/>
    </location>
</feature>
<evidence type="ECO:0000256" key="10">
    <source>
        <dbReference type="ARBA" id="ARBA00023204"/>
    </source>
</evidence>
<organism evidence="17 18">
    <name type="scientific">Phaseolus vulgaris</name>
    <name type="common">Kidney bean</name>
    <name type="synonym">French bean</name>
    <dbReference type="NCBI Taxonomy" id="3885"/>
    <lineage>
        <taxon>Eukaryota</taxon>
        <taxon>Viridiplantae</taxon>
        <taxon>Streptophyta</taxon>
        <taxon>Embryophyta</taxon>
        <taxon>Tracheophyta</taxon>
        <taxon>Spermatophyta</taxon>
        <taxon>Magnoliopsida</taxon>
        <taxon>eudicotyledons</taxon>
        <taxon>Gunneridae</taxon>
        <taxon>Pentapetalae</taxon>
        <taxon>rosids</taxon>
        <taxon>fabids</taxon>
        <taxon>Fabales</taxon>
        <taxon>Fabaceae</taxon>
        <taxon>Papilionoideae</taxon>
        <taxon>50 kb inversion clade</taxon>
        <taxon>NPAAA clade</taxon>
        <taxon>indigoferoid/millettioid clade</taxon>
        <taxon>Phaseoleae</taxon>
        <taxon>Phaseolus</taxon>
    </lineage>
</organism>
<feature type="domain" description="HTH myb-type" evidence="16">
    <location>
        <begin position="2"/>
        <end position="57"/>
    </location>
</feature>
<evidence type="ECO:0000256" key="4">
    <source>
        <dbReference type="ARBA" id="ARBA00022728"/>
    </source>
</evidence>
<feature type="compositionally biased region" description="Polar residues" evidence="14">
    <location>
        <begin position="405"/>
        <end position="415"/>
    </location>
</feature>
<dbReference type="InterPro" id="IPR009057">
    <property type="entry name" value="Homeodomain-like_sf"/>
</dbReference>
<dbReference type="SUPFAM" id="SSF46689">
    <property type="entry name" value="Homeodomain-like"/>
    <property type="match status" value="1"/>
</dbReference>
<feature type="domain" description="Myb-like" evidence="15">
    <location>
        <begin position="54"/>
        <end position="103"/>
    </location>
</feature>
<dbReference type="GO" id="GO:0005681">
    <property type="term" value="C:spliceosomal complex"/>
    <property type="evidence" value="ECO:0007669"/>
    <property type="project" value="UniProtKB-KW"/>
</dbReference>
<evidence type="ECO:0000256" key="2">
    <source>
        <dbReference type="ARBA" id="ARBA00010506"/>
    </source>
</evidence>
<dbReference type="SMART" id="SM00717">
    <property type="entry name" value="SANT"/>
    <property type="match status" value="2"/>
</dbReference>
<dbReference type="CDD" id="cd00167">
    <property type="entry name" value="SANT"/>
    <property type="match status" value="1"/>
</dbReference>
<dbReference type="SMR" id="V7C4X0"/>
<dbReference type="eggNOG" id="KOG0050">
    <property type="taxonomic scope" value="Eukaryota"/>
</dbReference>
<evidence type="ECO:0000313" key="18">
    <source>
        <dbReference type="Proteomes" id="UP000000226"/>
    </source>
</evidence>
<dbReference type="FunFam" id="1.10.10.60:FF:000021">
    <property type="entry name" value="CDC5 cell division cycle 5-like"/>
    <property type="match status" value="1"/>
</dbReference>
<keyword evidence="11" id="KW-0539">Nucleus</keyword>
<feature type="region of interest" description="Disordered" evidence="14">
    <location>
        <begin position="113"/>
        <end position="149"/>
    </location>
</feature>
<dbReference type="OrthoDB" id="1410009at2759"/>
<keyword evidence="9" id="KW-0508">mRNA splicing</keyword>
<evidence type="ECO:0000256" key="11">
    <source>
        <dbReference type="ARBA" id="ARBA00023242"/>
    </source>
</evidence>
<dbReference type="Proteomes" id="UP000000226">
    <property type="component" value="Chromosome 4"/>
</dbReference>
<dbReference type="GO" id="GO:0003677">
    <property type="term" value="F:DNA binding"/>
    <property type="evidence" value="ECO:0007669"/>
    <property type="project" value="UniProtKB-KW"/>
</dbReference>
<evidence type="ECO:0000256" key="9">
    <source>
        <dbReference type="ARBA" id="ARBA00023187"/>
    </source>
</evidence>
<evidence type="ECO:0000256" key="3">
    <source>
        <dbReference type="ARBA" id="ARBA00022664"/>
    </source>
</evidence>
<dbReference type="AlphaFoldDB" id="V7C4X0"/>
<dbReference type="PROSITE" id="PS50090">
    <property type="entry name" value="MYB_LIKE"/>
    <property type="match status" value="2"/>
</dbReference>
<dbReference type="FunFam" id="1.10.10.60:FF:000091">
    <property type="entry name" value="CDC5 cell division cycle 5-like"/>
    <property type="match status" value="1"/>
</dbReference>
<name>V7C4X0_PHAVU</name>
<evidence type="ECO:0000256" key="14">
    <source>
        <dbReference type="SAM" id="MobiDB-lite"/>
    </source>
</evidence>
<evidence type="ECO:0000256" key="1">
    <source>
        <dbReference type="ARBA" id="ARBA00004123"/>
    </source>
</evidence>
<evidence type="ECO:0000256" key="5">
    <source>
        <dbReference type="ARBA" id="ARBA00022737"/>
    </source>
</evidence>
<evidence type="ECO:0008006" key="19">
    <source>
        <dbReference type="Google" id="ProtNLM"/>
    </source>
</evidence>
<evidence type="ECO:0000256" key="7">
    <source>
        <dbReference type="ARBA" id="ARBA00023054"/>
    </source>
</evidence>
<sequence>MRIMIKGGVWKNTEDEILKAAVMKYGKNQWARISSLLVRKSAKQCKARWYEWLDPSIKKTEWTREEDEKLLHLAKLMPTQWRTIAPIVGRTPSQCLERYEKLLDAACVKDENYEPGDDPRKLRPGEIDPNPESKPARPDPVDMDEDEKEMLSEARARLANTKGKKAKRKAREKQLEEARRLASLQKKRELKAAGIDIRQRKRKRKGIDYNAEIPFEKRPPPGFFDVADEDRPVEQPKFPTTIEELEGKRRVDVEAQLRKQDIAKNKIAQRQDAPSAILHANKLNDPETVRKRSKLMLPPPQISDQELDEIAKLGYASDLAGSQELAEGSGATRALLANYAQTPGQGVTPLRTPQRTPAGKGDAIMMEAENLARLRESQTPLLGGENPELHPSDFSGVTPKKKDIQTPNPMLTPSATPGGITPRIGMTPTRDGFSFSMTPKGTPLRDELHINEDMNMHDSTKHELQRQADIRRSLRSGLGSLPQPTNEYQIVMEPVTEDAEEPEEKIEEDMSDRIAREKAEEEARQQALLRKRSKVLQRELPRPPAASLELIRNSLMRTDGDKSSFVPPTSIEQADEMIRKELLTLLEHDNAKYPLDDKVNKEKKKGVKRSADVSAVPVIEDFEEDEMKDADKLIKEEVQYLCAAMGHENEPLDEFIEAHRTCLHDLTYFPTRNAYGLSSVAGNMEKLAALQNEFENARNKLDDDKEKMVRLEKKVTVITQGYEMRAKKSIWPQIEATFKQMDIAATELECFKALHKQEQLAASQRINNLWSEVQKQKELEKTLQNRYGSLVEELEKMQNTINQCRLKAQQQKEIEANNAHAEANESKADETDVLDTESYKVVPHSVEDGNALAVTVESSHDATADQQEEIVQDGSTSSPSQDMNVDPDKMHTIHDTDVKLAKASPAAENVVEIVEGTSPTDGNTDNGENVSEMGASMEINSRNHDVVANAVNTRESSMEETSAVTEETN</sequence>
<evidence type="ECO:0000259" key="15">
    <source>
        <dbReference type="PROSITE" id="PS50090"/>
    </source>
</evidence>
<evidence type="ECO:0000259" key="16">
    <source>
        <dbReference type="PROSITE" id="PS51294"/>
    </source>
</evidence>
<dbReference type="PROSITE" id="PS51294">
    <property type="entry name" value="HTH_MYB"/>
    <property type="match status" value="2"/>
</dbReference>
<feature type="region of interest" description="Disordered" evidence="14">
    <location>
        <begin position="382"/>
        <end position="444"/>
    </location>
</feature>
<dbReference type="Gramene" id="ESW23966">
    <property type="protein sequence ID" value="ESW23966"/>
    <property type="gene ID" value="PHAVU_004G090900g"/>
</dbReference>
<keyword evidence="10" id="KW-0234">DNA repair</keyword>
<feature type="compositionally biased region" description="Acidic residues" evidence="14">
    <location>
        <begin position="495"/>
        <end position="510"/>
    </location>
</feature>
<keyword evidence="3" id="KW-0507">mRNA processing</keyword>
<keyword evidence="6" id="KW-0227">DNA damage</keyword>
<feature type="region of interest" description="Disordered" evidence="14">
    <location>
        <begin position="859"/>
        <end position="886"/>
    </location>
</feature>
<dbReference type="InterPro" id="IPR047240">
    <property type="entry name" value="SANT_CDC5L_II"/>
</dbReference>
<keyword evidence="8" id="KW-0238">DNA-binding</keyword>
<dbReference type="OMA" id="KMGMAGE"/>
<keyword evidence="4" id="KW-0747">Spliceosome</keyword>
<dbReference type="GO" id="GO:0006281">
    <property type="term" value="P:DNA repair"/>
    <property type="evidence" value="ECO:0007669"/>
    <property type="project" value="UniProtKB-KW"/>
</dbReference>
<proteinExistence type="inferred from homology"/>
<dbReference type="GO" id="GO:0006355">
    <property type="term" value="P:regulation of DNA-templated transcription"/>
    <property type="evidence" value="ECO:0007669"/>
    <property type="project" value="UniProtKB-ARBA"/>
</dbReference>
<evidence type="ECO:0000256" key="13">
    <source>
        <dbReference type="SAM" id="Coils"/>
    </source>
</evidence>
<dbReference type="STRING" id="3885.V7C4X0"/>
<evidence type="ECO:0000256" key="6">
    <source>
        <dbReference type="ARBA" id="ARBA00022763"/>
    </source>
</evidence>
<reference evidence="18" key="1">
    <citation type="journal article" date="2014" name="Nat. Genet.">
        <title>A reference genome for common bean and genome-wide analysis of dual domestications.</title>
        <authorList>
            <person name="Schmutz J."/>
            <person name="McClean P.E."/>
            <person name="Mamidi S."/>
            <person name="Wu G.A."/>
            <person name="Cannon S.B."/>
            <person name="Grimwood J."/>
            <person name="Jenkins J."/>
            <person name="Shu S."/>
            <person name="Song Q."/>
            <person name="Chavarro C."/>
            <person name="Torres-Torres M."/>
            <person name="Geffroy V."/>
            <person name="Moghaddam S.M."/>
            <person name="Gao D."/>
            <person name="Abernathy B."/>
            <person name="Barry K."/>
            <person name="Blair M."/>
            <person name="Brick M.A."/>
            <person name="Chovatia M."/>
            <person name="Gepts P."/>
            <person name="Goodstein D.M."/>
            <person name="Gonzales M."/>
            <person name="Hellsten U."/>
            <person name="Hyten D.L."/>
            <person name="Jia G."/>
            <person name="Kelly J.D."/>
            <person name="Kudrna D."/>
            <person name="Lee R."/>
            <person name="Richard M.M."/>
            <person name="Miklas P.N."/>
            <person name="Osorno J.M."/>
            <person name="Rodrigues J."/>
            <person name="Thareau V."/>
            <person name="Urrea C.A."/>
            <person name="Wang M."/>
            <person name="Yu Y."/>
            <person name="Zhang M."/>
            <person name="Wing R.A."/>
            <person name="Cregan P.B."/>
            <person name="Rokhsar D.S."/>
            <person name="Jackson S.A."/>
        </authorList>
    </citation>
    <scope>NUCLEOTIDE SEQUENCE [LARGE SCALE GENOMIC DNA]</scope>
    <source>
        <strain evidence="18">cv. G19833</strain>
    </source>
</reference>
<feature type="domain" description="Myb-like" evidence="15">
    <location>
        <begin position="2"/>
        <end position="53"/>
    </location>
</feature>
<keyword evidence="5" id="KW-0677">Repeat</keyword>
<protein>
    <recommendedName>
        <fullName evidence="19">Cell division cycle 5-like protein</fullName>
    </recommendedName>
</protein>
<dbReference type="Pfam" id="PF13921">
    <property type="entry name" value="Myb_DNA-bind_6"/>
    <property type="match status" value="1"/>
</dbReference>
<keyword evidence="7 13" id="KW-0175">Coiled coil</keyword>
<feature type="coiled-coil region" evidence="13">
    <location>
        <begin position="780"/>
        <end position="814"/>
    </location>
</feature>
<dbReference type="InterPro" id="IPR047242">
    <property type="entry name" value="CDC5L/Cef1"/>
</dbReference>
<gene>
    <name evidence="17" type="ORF">PHAVU_004G090900g</name>
</gene>
<accession>V7C4X0</accession>
<dbReference type="Gene3D" id="1.10.10.60">
    <property type="entry name" value="Homeodomain-like"/>
    <property type="match status" value="2"/>
</dbReference>
<dbReference type="InterPro" id="IPR021786">
    <property type="entry name" value="Cdc5p/Cef1_C"/>
</dbReference>
<dbReference type="PANTHER" id="PTHR45885:SF1">
    <property type="entry name" value="CELL DIVISION CYCLE 5-LIKE PROTEIN"/>
    <property type="match status" value="1"/>
</dbReference>
<feature type="coiled-coil region" evidence="13">
    <location>
        <begin position="680"/>
        <end position="714"/>
    </location>
</feature>
<dbReference type="InterPro" id="IPR017930">
    <property type="entry name" value="Myb_dom"/>
</dbReference>
<dbReference type="InterPro" id="IPR001005">
    <property type="entry name" value="SANT/Myb"/>
</dbReference>
<dbReference type="Pfam" id="PF11831">
    <property type="entry name" value="Myb_Cef"/>
    <property type="match status" value="1"/>
</dbReference>
<dbReference type="PANTHER" id="PTHR45885">
    <property type="entry name" value="CELL DIVISION CYCLE 5-LIKE PROTEIN"/>
    <property type="match status" value="1"/>
</dbReference>
<dbReference type="CDD" id="cd11659">
    <property type="entry name" value="SANT_CDC5_II"/>
    <property type="match status" value="1"/>
</dbReference>
<comment type="similarity">
    <text evidence="2">Belongs to the CEF1 family.</text>
</comment>